<keyword evidence="3" id="KW-0808">Transferase</keyword>
<dbReference type="AlphaFoldDB" id="U4KWW0"/>
<reference evidence="8 9" key="1">
    <citation type="journal article" date="2013" name="PLoS Genet.">
        <title>The genome and development-dependent transcriptomes of Pyronema confluens: a window into fungal evolution.</title>
        <authorList>
            <person name="Traeger S."/>
            <person name="Altegoer F."/>
            <person name="Freitag M."/>
            <person name="Gabaldon T."/>
            <person name="Kempken F."/>
            <person name="Kumar A."/>
            <person name="Marcet-Houben M."/>
            <person name="Poggeler S."/>
            <person name="Stajich J.E."/>
            <person name="Nowrousian M."/>
        </authorList>
    </citation>
    <scope>NUCLEOTIDE SEQUENCE [LARGE SCALE GENOMIC DNA]</scope>
    <source>
        <strain evidence="9">CBS 100304</strain>
        <tissue evidence="8">Vegetative mycelium</tissue>
    </source>
</reference>
<proteinExistence type="predicted"/>
<evidence type="ECO:0000256" key="3">
    <source>
        <dbReference type="ARBA" id="ARBA00022679"/>
    </source>
</evidence>
<dbReference type="GO" id="GO:0061630">
    <property type="term" value="F:ubiquitin protein ligase activity"/>
    <property type="evidence" value="ECO:0007669"/>
    <property type="project" value="UniProtKB-EC"/>
</dbReference>
<dbReference type="EC" id="2.3.2.26" evidence="2"/>
<dbReference type="EMBL" id="HF935280">
    <property type="protein sequence ID" value="CCX06156.1"/>
    <property type="molecule type" value="Genomic_DNA"/>
</dbReference>
<dbReference type="STRING" id="1076935.U4KWW0"/>
<evidence type="ECO:0000256" key="4">
    <source>
        <dbReference type="ARBA" id="ARBA00022786"/>
    </source>
</evidence>
<gene>
    <name evidence="8" type="ORF">PCON_05743</name>
</gene>
<dbReference type="InterPro" id="IPR000569">
    <property type="entry name" value="HECT_dom"/>
</dbReference>
<evidence type="ECO:0000259" key="7">
    <source>
        <dbReference type="PROSITE" id="PS50237"/>
    </source>
</evidence>
<dbReference type="PROSITE" id="PS50237">
    <property type="entry name" value="HECT"/>
    <property type="match status" value="1"/>
</dbReference>
<keyword evidence="4 5" id="KW-0833">Ubl conjugation pathway</keyword>
<dbReference type="SUPFAM" id="SSF56204">
    <property type="entry name" value="Hect, E3 ligase catalytic domain"/>
    <property type="match status" value="1"/>
</dbReference>
<sequence length="1105" mass="125091">MFNFTGAARRPRQVNLSGRKPATTGLAAVAAREERAAREAERKRLSAAKTIQRFWRGRNTFAKIRDVWTQEWDEATTARNKDTLEQMGRFLGFMGYGKKMEYVRWTEEDVTRLQNMVDLTQGWIENNPDQNKRSEFLRVRFAKLLLGAISKGVVTNGELMGSSLRVLSMLATQYPKIVNDDYYAAMSVATLWSDPNSSFFGELVDAVSKPLVLVTGPYLESIYNAFALRYLTTPNLISHLGDKGVCELLRAVDIYKFAVSNTSGLDADSTLWLLAHSIFISSHDSKFSNSNSDSSLSGGIRNYINFIGSLLGSVTTEVSHRIGIDDITMTDDDATSDSGSNSEAETKRSRIRKKGPLPAFIKSQIESLVQQPSISSLMSHIKSTDDNAKTVAGFALTLLLVFPARRTDMRFWLCVAKTSDGVPAVKYIWNSVKRCQLVNMIGREADTAIGVLKYPPTSQALKEFASLEDIQDQWNLVFLFLEMYSFVLVTGDDHEFLQGKGRQLPLDEVKDLSVFLKNLAFAMYWWYEEIIHDTNGTAEQSNSGRPWQLKYFRTVVTDVLKAIYTRDSRRHFLPKDHWLMEKYLSLDGFISAVVEEEEKRQNQSTNGEDSDPEPEEDPEFERIALLLHDPRDRRALNAAKCLKKRTESGLAYLITPRSEILQNLPFMIPFDKRVEIFREFVQKDQTKRRNGHPDPDQWRFTVLSSGPAESRERLSRQHAVVRRDRMFEDAFEAYFGLRDKLKEPIQITFVDKFGAEEAGIDGGGVTKEFLTGVCGKAFSPSADYSDDNNDVEAVAAGSSGYSAKDMFHENAERLLYPNPTILEEVKYHARSSGANVRAELSQILSRYEFAGRILGKCLYEGILVELLFAPFFLLKWSQPNSASAVGVNDLRDLDAEMYRHLMALMDFEGDVESTFNLDFTITTKVAPNKVETRELKPGGSKIPVTNNNRLEYVHLFSKYRLVQEPAPQTRAFLQGLTTIINPAWLKMFNQSELQTLVGGDTVNPVDVEDLRRYTIYGGVYQIGTDGEEHPTIKLFWEVMRELDDEQRGNVLRPQFSIRDAGDDQTRLCSASTCVNLLKLPRYATKKVLKEKLLYSVNSKAGFDLS</sequence>
<dbReference type="PANTHER" id="PTHR45700:SF2">
    <property type="entry name" value="UBIQUITIN-PROTEIN LIGASE E3C"/>
    <property type="match status" value="1"/>
</dbReference>
<feature type="domain" description="HECT" evidence="7">
    <location>
        <begin position="741"/>
        <end position="1105"/>
    </location>
</feature>
<evidence type="ECO:0000256" key="2">
    <source>
        <dbReference type="ARBA" id="ARBA00012485"/>
    </source>
</evidence>
<evidence type="ECO:0000256" key="1">
    <source>
        <dbReference type="ARBA" id="ARBA00000885"/>
    </source>
</evidence>
<dbReference type="OrthoDB" id="8068875at2759"/>
<dbReference type="OMA" id="HWLMTNR"/>
<dbReference type="CDD" id="cd00078">
    <property type="entry name" value="HECTc"/>
    <property type="match status" value="1"/>
</dbReference>
<dbReference type="Gene3D" id="3.30.2410.10">
    <property type="entry name" value="Hect, E3 ligase catalytic domain"/>
    <property type="match status" value="2"/>
</dbReference>
<dbReference type="SMART" id="SM00119">
    <property type="entry name" value="HECTc"/>
    <property type="match status" value="1"/>
</dbReference>
<dbReference type="Pfam" id="PF00632">
    <property type="entry name" value="HECT"/>
    <property type="match status" value="1"/>
</dbReference>
<dbReference type="PANTHER" id="PTHR45700">
    <property type="entry name" value="UBIQUITIN-PROTEIN LIGASE E3C"/>
    <property type="match status" value="1"/>
</dbReference>
<dbReference type="InterPro" id="IPR035983">
    <property type="entry name" value="Hect_E3_ubiquitin_ligase"/>
</dbReference>
<dbReference type="eggNOG" id="KOG0942">
    <property type="taxonomic scope" value="Eukaryota"/>
</dbReference>
<accession>U4KWW0</accession>
<dbReference type="Gene3D" id="3.90.1750.10">
    <property type="entry name" value="Hect, E3 ligase catalytic domains"/>
    <property type="match status" value="1"/>
</dbReference>
<comment type="catalytic activity">
    <reaction evidence="1">
        <text>S-ubiquitinyl-[E2 ubiquitin-conjugating enzyme]-L-cysteine + [acceptor protein]-L-lysine = [E2 ubiquitin-conjugating enzyme]-L-cysteine + N(6)-ubiquitinyl-[acceptor protein]-L-lysine.</text>
        <dbReference type="EC" id="2.3.2.26"/>
    </reaction>
</comment>
<name>U4KWW0_PYROM</name>
<protein>
    <recommendedName>
        <fullName evidence="2">HECT-type E3 ubiquitin transferase</fullName>
        <ecNumber evidence="2">2.3.2.26</ecNumber>
    </recommendedName>
</protein>
<keyword evidence="9" id="KW-1185">Reference proteome</keyword>
<evidence type="ECO:0000256" key="6">
    <source>
        <dbReference type="SAM" id="MobiDB-lite"/>
    </source>
</evidence>
<dbReference type="Gene3D" id="3.30.2160.10">
    <property type="entry name" value="Hect, E3 ligase catalytic domain"/>
    <property type="match status" value="1"/>
</dbReference>
<evidence type="ECO:0000313" key="8">
    <source>
        <dbReference type="EMBL" id="CCX06156.1"/>
    </source>
</evidence>
<dbReference type="Proteomes" id="UP000018144">
    <property type="component" value="Unassembled WGS sequence"/>
</dbReference>
<dbReference type="GO" id="GO:0006511">
    <property type="term" value="P:ubiquitin-dependent protein catabolic process"/>
    <property type="evidence" value="ECO:0007669"/>
    <property type="project" value="TreeGrafter"/>
</dbReference>
<dbReference type="InterPro" id="IPR044611">
    <property type="entry name" value="E3A/B/C-like"/>
</dbReference>
<feature type="compositionally biased region" description="Acidic residues" evidence="6">
    <location>
        <begin position="608"/>
        <end position="618"/>
    </location>
</feature>
<feature type="region of interest" description="Disordered" evidence="6">
    <location>
        <begin position="597"/>
        <end position="618"/>
    </location>
</feature>
<evidence type="ECO:0000256" key="5">
    <source>
        <dbReference type="PROSITE-ProRule" id="PRU00104"/>
    </source>
</evidence>
<evidence type="ECO:0000313" key="9">
    <source>
        <dbReference type="Proteomes" id="UP000018144"/>
    </source>
</evidence>
<dbReference type="GO" id="GO:0000209">
    <property type="term" value="P:protein polyubiquitination"/>
    <property type="evidence" value="ECO:0007669"/>
    <property type="project" value="InterPro"/>
</dbReference>
<organism evidence="8 9">
    <name type="scientific">Pyronema omphalodes (strain CBS 100304)</name>
    <name type="common">Pyronema confluens</name>
    <dbReference type="NCBI Taxonomy" id="1076935"/>
    <lineage>
        <taxon>Eukaryota</taxon>
        <taxon>Fungi</taxon>
        <taxon>Dikarya</taxon>
        <taxon>Ascomycota</taxon>
        <taxon>Pezizomycotina</taxon>
        <taxon>Pezizomycetes</taxon>
        <taxon>Pezizales</taxon>
        <taxon>Pyronemataceae</taxon>
        <taxon>Pyronema</taxon>
    </lineage>
</organism>
<feature type="active site" description="Glycyl thioester intermediate" evidence="5">
    <location>
        <position position="1073"/>
    </location>
</feature>
<dbReference type="FunFam" id="3.30.2160.10:FF:000002">
    <property type="entry name" value="Putative Ubiquitin-protein ligase E3C"/>
    <property type="match status" value="1"/>
</dbReference>